<dbReference type="PANTHER" id="PTHR48050:SF25">
    <property type="entry name" value="STEROL 3-BETA-GLUCOSYLTRANSFERASE"/>
    <property type="match status" value="1"/>
</dbReference>
<dbReference type="SUPFAM" id="SSF50729">
    <property type="entry name" value="PH domain-like"/>
    <property type="match status" value="1"/>
</dbReference>
<name>A0AAV5RHX7_STABA</name>
<feature type="compositionally biased region" description="Acidic residues" evidence="9">
    <location>
        <begin position="469"/>
        <end position="487"/>
    </location>
</feature>
<evidence type="ECO:0000256" key="2">
    <source>
        <dbReference type="ARBA" id="ARBA00022516"/>
    </source>
</evidence>
<evidence type="ECO:0000313" key="12">
    <source>
        <dbReference type="Proteomes" id="UP001362899"/>
    </source>
</evidence>
<dbReference type="InterPro" id="IPR001849">
    <property type="entry name" value="PH_domain"/>
</dbReference>
<evidence type="ECO:0000256" key="4">
    <source>
        <dbReference type="ARBA" id="ARBA00022955"/>
    </source>
</evidence>
<evidence type="ECO:0000256" key="8">
    <source>
        <dbReference type="ARBA" id="ARBA00023221"/>
    </source>
</evidence>
<feature type="compositionally biased region" description="Basic and acidic residues" evidence="9">
    <location>
        <begin position="1020"/>
        <end position="1030"/>
    </location>
</feature>
<dbReference type="EMBL" id="BTGC01000003">
    <property type="protein sequence ID" value="GMM51119.1"/>
    <property type="molecule type" value="Genomic_DNA"/>
</dbReference>
<keyword evidence="6" id="KW-0443">Lipid metabolism</keyword>
<dbReference type="Proteomes" id="UP001362899">
    <property type="component" value="Unassembled WGS sequence"/>
</dbReference>
<proteinExistence type="predicted"/>
<evidence type="ECO:0000256" key="1">
    <source>
        <dbReference type="ARBA" id="ARBA00017894"/>
    </source>
</evidence>
<feature type="compositionally biased region" description="Polar residues" evidence="9">
    <location>
        <begin position="488"/>
        <end position="497"/>
    </location>
</feature>
<dbReference type="Pfam" id="PF00169">
    <property type="entry name" value="PH"/>
    <property type="match status" value="1"/>
</dbReference>
<evidence type="ECO:0000256" key="3">
    <source>
        <dbReference type="ARBA" id="ARBA00022679"/>
    </source>
</evidence>
<dbReference type="FunFam" id="3.40.50.2000:FF:000029">
    <property type="entry name" value="Sterol 3-beta-glucosyltransferase"/>
    <property type="match status" value="1"/>
</dbReference>
<evidence type="ECO:0000256" key="7">
    <source>
        <dbReference type="ARBA" id="ARBA00023166"/>
    </source>
</evidence>
<dbReference type="InterPro" id="IPR004276">
    <property type="entry name" value="GlycoTrans_28_N"/>
</dbReference>
<sequence length="1226" mass="137746">MSDTSTEFYDCAEPSELSELELSEDSDSSSLSDYSEVSADSGASRSSISFTSTNSLATTNSTDLSISSYPVDADDSNSLSSKESHINSHALRSIEQVSKHRGYKDALNLLKKSEDELTSIRRYPGWLLKDVLIQGHILLTDQYLLFFAMLPEYNSEIMRSGALGKRANTILPSKESSKYKRVWVVIRQGSISYYAKPGDVYFPLGVIPFTRVVRCEIGKDPTVIVVETRRKVHQFRADNPTVAREWAKAIRKEVFCEQTRNGEAAIRIPLKNIIRKTVVNAYDLARTATFEVARPNCKSARVSLVFFGSSPDLHNVLEAVTESTMNFSAQSHVKFINDEVDESSLKPVDEDILDTTPSLMTQSFGNVIDPKITRKDSKDDTQSSIIPFISTVSMPKLGVLSKLNSKFSSHERHIHNTAVDAAKAASSAVTAAASSLKNSNRNSVYSENEPEALNHTSQHALGVEKDESMEADTDTDADAELSDDSDGESYTSQSNDQRSCEHYGVHGASVIRSFHADLKKPEASMFWSGTAVLTTLYLCFQRENIKGGSWRMVVPLKDIVHLSRDTTNGSVMNIEVCESYYGVIKLGFNDNRTRSEAQRILEENVKARKKQLNVAMHKRHIFDAKAEDKFLEYCVLSARVSVGMTPDGIPSRDVVPPLIFDPHSSEAKEILMRKPFKSLKFAMLMIGSRGDVQPYIGLCQGLMAEGHSCVIITHGEFQSWVEGFGIEFREVGGDPRKLMEIIIKYGSISYGFMKEALHNFKSWIKELMHDSWTVIRELNADVLIESPSSMIGIHIAEALNIAYFRAFTMPWTRTKTYPQALIMPDQKKDSNYNYLTYVMYDHLVWFAISKYVNHWRKHHLNLPPTDLDLMNQDDIPFLYCVSPSVLVPPLDQPDWVHNCGYWEMKEDKKDDVDPKLVEFIEKARKLKKPLAYVGFGSIIVTNPAEMTRSVVDAVKEAGLYCVLARGWSARSTKQDQLKQEDSGSSSESDSDDEDQKKKRNLLGLKKVKHLRRSKSVSGAETKKEEITADGKDKTPLPEFIFEVESVSHAWLFPQVDVCVHHGGSGTTGASLKAGKPTIIKPFFGDQFFYGNRVEYLNAGVNLKRLTKSGLRDALVKCVSDRQLIRQASTIGDKIRHEHGVEEGIIAIYDELEYARDVTESRRKSTLQASQDKKYLPERIPFRNTIDRAVNPARKFSHLWPSLPKIGRREEQSRDRDASGKEVDVSA</sequence>
<dbReference type="Pfam" id="PF03033">
    <property type="entry name" value="Glyco_transf_28"/>
    <property type="match status" value="1"/>
</dbReference>
<dbReference type="SMART" id="SM00233">
    <property type="entry name" value="PH"/>
    <property type="match status" value="1"/>
</dbReference>
<feature type="region of interest" description="Disordered" evidence="9">
    <location>
        <begin position="972"/>
        <end position="998"/>
    </location>
</feature>
<feature type="compositionally biased region" description="Low complexity" evidence="9">
    <location>
        <begin position="28"/>
        <end position="48"/>
    </location>
</feature>
<dbReference type="Gene3D" id="3.40.50.2000">
    <property type="entry name" value="Glycogen Phosphorylase B"/>
    <property type="match status" value="2"/>
</dbReference>
<dbReference type="GO" id="GO:0016906">
    <property type="term" value="F:sterol 3-beta-glucosyltransferase activity"/>
    <property type="evidence" value="ECO:0007669"/>
    <property type="project" value="UniProtKB-ARBA"/>
</dbReference>
<evidence type="ECO:0000256" key="5">
    <source>
        <dbReference type="ARBA" id="ARBA00023011"/>
    </source>
</evidence>
<keyword evidence="2" id="KW-0444">Lipid biosynthesis</keyword>
<dbReference type="GO" id="GO:0005975">
    <property type="term" value="P:carbohydrate metabolic process"/>
    <property type="evidence" value="ECO:0007669"/>
    <property type="project" value="InterPro"/>
</dbReference>
<dbReference type="Pfam" id="PF06722">
    <property type="entry name" value="EryCIII-like_C"/>
    <property type="match status" value="1"/>
</dbReference>
<dbReference type="CDD" id="cd03784">
    <property type="entry name" value="GT1_Gtf-like"/>
    <property type="match status" value="1"/>
</dbReference>
<keyword evidence="3" id="KW-0808">Transferase</keyword>
<reference evidence="11 12" key="1">
    <citation type="journal article" date="2023" name="Elife">
        <title>Identification of key yeast species and microbe-microbe interactions impacting larval growth of Drosophila in the wild.</title>
        <authorList>
            <person name="Mure A."/>
            <person name="Sugiura Y."/>
            <person name="Maeda R."/>
            <person name="Honda K."/>
            <person name="Sakurai N."/>
            <person name="Takahashi Y."/>
            <person name="Watada M."/>
            <person name="Katoh T."/>
            <person name="Gotoh A."/>
            <person name="Gotoh Y."/>
            <person name="Taniguchi I."/>
            <person name="Nakamura K."/>
            <person name="Hayashi T."/>
            <person name="Katayama T."/>
            <person name="Uemura T."/>
            <person name="Hattori Y."/>
        </authorList>
    </citation>
    <scope>NUCLEOTIDE SEQUENCE [LARGE SCALE GENOMIC DNA]</scope>
    <source>
        <strain evidence="11 12">SB-73</strain>
    </source>
</reference>
<feature type="compositionally biased region" description="Acidic residues" evidence="9">
    <location>
        <begin position="16"/>
        <end position="27"/>
    </location>
</feature>
<protein>
    <recommendedName>
        <fullName evidence="1">Sterol 3-beta-glucosyltransferase</fullName>
    </recommendedName>
</protein>
<feature type="region of interest" description="Disordered" evidence="9">
    <location>
        <begin position="1205"/>
        <end position="1226"/>
    </location>
</feature>
<dbReference type="SUPFAM" id="SSF53756">
    <property type="entry name" value="UDP-Glycosyltransferase/glycogen phosphorylase"/>
    <property type="match status" value="1"/>
</dbReference>
<evidence type="ECO:0000256" key="6">
    <source>
        <dbReference type="ARBA" id="ARBA00023098"/>
    </source>
</evidence>
<keyword evidence="12" id="KW-1185">Reference proteome</keyword>
<feature type="region of interest" description="Disordered" evidence="9">
    <location>
        <begin position="1010"/>
        <end position="1030"/>
    </location>
</feature>
<keyword evidence="5" id="KW-0756">Sterol biosynthesis</keyword>
<keyword evidence="7" id="KW-1207">Sterol metabolism</keyword>
<dbReference type="InterPro" id="IPR010610">
    <property type="entry name" value="EryCIII-like_C"/>
</dbReference>
<feature type="compositionally biased region" description="Basic and acidic residues" evidence="9">
    <location>
        <begin position="972"/>
        <end position="981"/>
    </location>
</feature>
<dbReference type="PROSITE" id="PS50003">
    <property type="entry name" value="PH_DOMAIN"/>
    <property type="match status" value="1"/>
</dbReference>
<dbReference type="InterPro" id="IPR050426">
    <property type="entry name" value="Glycosyltransferase_28"/>
</dbReference>
<feature type="compositionally biased region" description="Basic and acidic residues" evidence="9">
    <location>
        <begin position="1206"/>
        <end position="1226"/>
    </location>
</feature>
<dbReference type="InterPro" id="IPR011993">
    <property type="entry name" value="PH-like_dom_sf"/>
</dbReference>
<keyword evidence="8" id="KW-0753">Steroid metabolism</keyword>
<dbReference type="PANTHER" id="PTHR48050">
    <property type="entry name" value="STEROL 3-BETA-GLUCOSYLTRANSFERASE"/>
    <property type="match status" value="1"/>
</dbReference>
<feature type="domain" description="PH" evidence="10">
    <location>
        <begin position="156"/>
        <end position="255"/>
    </location>
</feature>
<evidence type="ECO:0000313" key="11">
    <source>
        <dbReference type="EMBL" id="GMM51119.1"/>
    </source>
</evidence>
<dbReference type="InterPro" id="IPR002213">
    <property type="entry name" value="UDP_glucos_trans"/>
</dbReference>
<feature type="region of interest" description="Disordered" evidence="9">
    <location>
        <begin position="1"/>
        <end position="48"/>
    </location>
</feature>
<comment type="caution">
    <text evidence="11">The sequence shown here is derived from an EMBL/GenBank/DDBJ whole genome shotgun (WGS) entry which is preliminary data.</text>
</comment>
<evidence type="ECO:0000256" key="9">
    <source>
        <dbReference type="SAM" id="MobiDB-lite"/>
    </source>
</evidence>
<keyword evidence="4" id="KW-0752">Steroid biosynthesis</keyword>
<feature type="region of interest" description="Disordered" evidence="9">
    <location>
        <begin position="465"/>
        <end position="499"/>
    </location>
</feature>
<organism evidence="11 12">
    <name type="scientific">Starmerella bacillaris</name>
    <name type="common">Yeast</name>
    <name type="synonym">Candida zemplinina</name>
    <dbReference type="NCBI Taxonomy" id="1247836"/>
    <lineage>
        <taxon>Eukaryota</taxon>
        <taxon>Fungi</taxon>
        <taxon>Dikarya</taxon>
        <taxon>Ascomycota</taxon>
        <taxon>Saccharomycotina</taxon>
        <taxon>Dipodascomycetes</taxon>
        <taxon>Dipodascales</taxon>
        <taxon>Trichomonascaceae</taxon>
        <taxon>Starmerella</taxon>
    </lineage>
</organism>
<accession>A0AAV5RHX7</accession>
<dbReference type="Gene3D" id="2.30.29.30">
    <property type="entry name" value="Pleckstrin-homology domain (PH domain)/Phosphotyrosine-binding domain (PTB)"/>
    <property type="match status" value="1"/>
</dbReference>
<gene>
    <name evidence="11" type="ORF">DASB73_020770</name>
</gene>
<evidence type="ECO:0000259" key="10">
    <source>
        <dbReference type="PROSITE" id="PS50003"/>
    </source>
</evidence>
<dbReference type="GO" id="GO:0016126">
    <property type="term" value="P:sterol biosynthetic process"/>
    <property type="evidence" value="ECO:0007669"/>
    <property type="project" value="UniProtKB-KW"/>
</dbReference>
<dbReference type="AlphaFoldDB" id="A0AAV5RHX7"/>